<feature type="domain" description="EF-hand" evidence="1">
    <location>
        <begin position="15"/>
        <end position="50"/>
    </location>
</feature>
<accession>A0A0M0K4S7</accession>
<dbReference type="InterPro" id="IPR002999">
    <property type="entry name" value="Tudor"/>
</dbReference>
<dbReference type="SMART" id="SM00333">
    <property type="entry name" value="TUDOR"/>
    <property type="match status" value="3"/>
</dbReference>
<evidence type="ECO:0000313" key="3">
    <source>
        <dbReference type="EMBL" id="KOO33825.1"/>
    </source>
</evidence>
<dbReference type="InterPro" id="IPR002048">
    <property type="entry name" value="EF_hand_dom"/>
</dbReference>
<dbReference type="PROSITE" id="PS50222">
    <property type="entry name" value="EF_HAND_2"/>
    <property type="match status" value="1"/>
</dbReference>
<dbReference type="PROSITE" id="PS50304">
    <property type="entry name" value="TUDOR"/>
    <property type="match status" value="1"/>
</dbReference>
<dbReference type="AlphaFoldDB" id="A0A0M0K4S7"/>
<gene>
    <name evidence="3" type="ORF">Ctob_007463</name>
</gene>
<keyword evidence="4" id="KW-1185">Reference proteome</keyword>
<organism evidence="3 4">
    <name type="scientific">Chrysochromulina tobinii</name>
    <dbReference type="NCBI Taxonomy" id="1460289"/>
    <lineage>
        <taxon>Eukaryota</taxon>
        <taxon>Haptista</taxon>
        <taxon>Haptophyta</taxon>
        <taxon>Prymnesiophyceae</taxon>
        <taxon>Prymnesiales</taxon>
        <taxon>Chrysochromulinaceae</taxon>
        <taxon>Chrysochromulina</taxon>
    </lineage>
</organism>
<evidence type="ECO:0000259" key="2">
    <source>
        <dbReference type="PROSITE" id="PS50304"/>
    </source>
</evidence>
<feature type="domain" description="Tudor" evidence="2">
    <location>
        <begin position="282"/>
        <end position="342"/>
    </location>
</feature>
<dbReference type="EMBL" id="JWZX01001413">
    <property type="protein sequence ID" value="KOO33825.1"/>
    <property type="molecule type" value="Genomic_DNA"/>
</dbReference>
<evidence type="ECO:0000313" key="4">
    <source>
        <dbReference type="Proteomes" id="UP000037460"/>
    </source>
</evidence>
<dbReference type="OrthoDB" id="76557at2759"/>
<dbReference type="Gene3D" id="2.30.30.140">
    <property type="match status" value="3"/>
</dbReference>
<proteinExistence type="predicted"/>
<reference evidence="4" key="1">
    <citation type="journal article" date="2015" name="PLoS Genet.">
        <title>Genome Sequence and Transcriptome Analyses of Chrysochromulina tobin: Metabolic Tools for Enhanced Algal Fitness in the Prominent Order Prymnesiales (Haptophyceae).</title>
        <authorList>
            <person name="Hovde B.T."/>
            <person name="Deodato C.R."/>
            <person name="Hunsperger H.M."/>
            <person name="Ryken S.A."/>
            <person name="Yost W."/>
            <person name="Jha R.K."/>
            <person name="Patterson J."/>
            <person name="Monnat R.J. Jr."/>
            <person name="Barlow S.B."/>
            <person name="Starkenburg S.R."/>
            <person name="Cattolico R.A."/>
        </authorList>
    </citation>
    <scope>NUCLEOTIDE SEQUENCE</scope>
    <source>
        <strain evidence="4">CCMP291</strain>
    </source>
</reference>
<dbReference type="CDD" id="cd04508">
    <property type="entry name" value="Tudor_SF"/>
    <property type="match status" value="3"/>
</dbReference>
<dbReference type="Proteomes" id="UP000037460">
    <property type="component" value="Unassembled WGS sequence"/>
</dbReference>
<name>A0A0M0K4S7_9EUKA</name>
<dbReference type="GO" id="GO:0005509">
    <property type="term" value="F:calcium ion binding"/>
    <property type="evidence" value="ECO:0007669"/>
    <property type="project" value="InterPro"/>
</dbReference>
<protein>
    <submittedName>
        <fullName evidence="3">Calmodulin-like myosin-light chain</fullName>
    </submittedName>
</protein>
<comment type="caution">
    <text evidence="3">The sequence shown here is derived from an EMBL/GenBank/DDBJ whole genome shotgun (WGS) entry which is preliminary data.</text>
</comment>
<evidence type="ECO:0000259" key="1">
    <source>
        <dbReference type="PROSITE" id="PS50222"/>
    </source>
</evidence>
<sequence>MASSNVEDLLRALEERASTARTIFMLLDSDADGLVAVEQLSSMLTSMLLSQSLNYDGDVEEFVLQMTRYRRLTKVTYSDFVDFYNALVDRIKLRQCMSSMGSGGGTAASSHLTSSGADAMGASGASSSESGRDVAAPTASASASIAQLKRRNFSGSAYLVSGAALKAVNGVYTQSGESDGVPKYTYKGAGGVQYSLLRRSVSGGRFWYIAESFAQPAPGPPAKEATGAAAPKCFFCLRSNAGTPPLEMPWERAKDGVLPGPFLTPISLTHAPPTSVLAPLTTFEIGDFVRANWAGRGVMYPGEVLAINHEDETLDILYDDGDFESHVPRQRVHPVSIELTDAFHAFGVGDVVKADLKGHGSWYTGRIIAIDTKFRVFTIKYENGHLEKHVPPSRVQPMSTGHIKQDYVHGERVRANWQSCGTWCLGRICSVNHSEGTFNVQYDDGEIELHVAAHSLQPAEDADFKAAEAEPLPFACTLVSKASGGFGSSSGLGSSSLGYGSLAR</sequence>